<dbReference type="AlphaFoldDB" id="A0A133VDN6"/>
<keyword evidence="2" id="KW-0812">Transmembrane</keyword>
<sequence length="653" mass="75157">MHYDLNRLARKENFDVRVLEKLCRISDILEEISQDPLLKTRLSLTGGTALNLIHTKEIPRLSVDLDFNYRHVDDEDWGTVRDKIDDRLKKILRAMNYTSFSINATYPLGRITVDYTNQAGRNDKLKIEIGYMRRFPLLKNDTRMGFHHLGKDESIKVLTPKREELFAGKLITGITRRTPRDIFDIGTISQLEFNPTLLRKCTVLDSLTVEGLRFHELKLDRVFNQVSMDTNLANLLTRDSRRSTDFSKVKENAIEFCEEIQVNLTPSEIQAIEQFYDKGEFNPDLITPNHYKERISREDAEAPSDHVGTFYWRVKAVDEMGHEGEWSKSLPVQIYLRDFNFTINPTSSKIRRTRYGLVKITAERLGSHENIIDLSCSGQPSGVRVFFDAIGAVPSFKYHMTIAVEEEAPLGTYELTVTGRDSYNNEHSDNCQLTILKKPTVTISRINAGEESTFNIGKQKILKVSISAMKQIENAALTVKEYSEKPSEVPSPKTPTYGYISFETEEIENQDISNATIEFRVSRDWINQNNIDEDTIKLNKYSAGEWQSLSTEKSEEYASHIYFSAETSEFSIFAITGGKKKPSPYNWLTGWKFLSALSIIILLLIILAWRKKAPKEEWAEEVEKPPEAPEEERPKKEPEEEAPEEEEEEWGFE</sequence>
<keyword evidence="4" id="KW-1185">Reference proteome</keyword>
<dbReference type="InterPro" id="IPR014942">
    <property type="entry name" value="AbiEii"/>
</dbReference>
<organism evidence="3 4">
    <name type="scientific">candidate division MSBL1 archaeon SCGC-AAA261O19</name>
    <dbReference type="NCBI Taxonomy" id="1698277"/>
    <lineage>
        <taxon>Archaea</taxon>
        <taxon>Methanobacteriati</taxon>
        <taxon>Methanobacteriota</taxon>
        <taxon>candidate division MSBL1</taxon>
    </lineage>
</organism>
<dbReference type="Proteomes" id="UP000070076">
    <property type="component" value="Unassembled WGS sequence"/>
</dbReference>
<feature type="transmembrane region" description="Helical" evidence="2">
    <location>
        <begin position="590"/>
        <end position="609"/>
    </location>
</feature>
<dbReference type="PATRIC" id="fig|1698277.3.peg.332"/>
<evidence type="ECO:0000313" key="4">
    <source>
        <dbReference type="Proteomes" id="UP000070076"/>
    </source>
</evidence>
<proteinExistence type="predicted"/>
<dbReference type="InterPro" id="IPR026453">
    <property type="entry name" value="PGF_pre_PGF"/>
</dbReference>
<comment type="caution">
    <text evidence="3">The sequence shown here is derived from an EMBL/GenBank/DDBJ whole genome shotgun (WGS) entry which is preliminary data.</text>
</comment>
<dbReference type="Pfam" id="PF08843">
    <property type="entry name" value="AbiEii"/>
    <property type="match status" value="1"/>
</dbReference>
<evidence type="ECO:0000313" key="3">
    <source>
        <dbReference type="EMBL" id="KXB04517.1"/>
    </source>
</evidence>
<dbReference type="EMBL" id="LHYB01000026">
    <property type="protein sequence ID" value="KXB04517.1"/>
    <property type="molecule type" value="Genomic_DNA"/>
</dbReference>
<evidence type="ECO:0000256" key="2">
    <source>
        <dbReference type="SAM" id="Phobius"/>
    </source>
</evidence>
<gene>
    <name evidence="3" type="ORF">AKJ48_02345</name>
</gene>
<feature type="region of interest" description="Disordered" evidence="1">
    <location>
        <begin position="618"/>
        <end position="653"/>
    </location>
</feature>
<name>A0A133VDN6_9EURY</name>
<evidence type="ECO:0000256" key="1">
    <source>
        <dbReference type="SAM" id="MobiDB-lite"/>
    </source>
</evidence>
<protein>
    <recommendedName>
        <fullName evidence="5">ZU5 domain-containing protein</fullName>
    </recommendedName>
</protein>
<accession>A0A133VDN6</accession>
<feature type="compositionally biased region" description="Basic and acidic residues" evidence="1">
    <location>
        <begin position="618"/>
        <end position="638"/>
    </location>
</feature>
<dbReference type="Gene3D" id="3.10.450.620">
    <property type="entry name" value="JHP933, nucleotidyltransferase-like core domain"/>
    <property type="match status" value="1"/>
</dbReference>
<feature type="compositionally biased region" description="Acidic residues" evidence="1">
    <location>
        <begin position="639"/>
        <end position="653"/>
    </location>
</feature>
<dbReference type="NCBIfam" id="TIGR04213">
    <property type="entry name" value="PGF_pre_PGF"/>
    <property type="match status" value="1"/>
</dbReference>
<reference evidence="3 4" key="1">
    <citation type="journal article" date="2016" name="Sci. Rep.">
        <title>Metabolic traits of an uncultured archaeal lineage -MSBL1- from brine pools of the Red Sea.</title>
        <authorList>
            <person name="Mwirichia R."/>
            <person name="Alam I."/>
            <person name="Rashid M."/>
            <person name="Vinu M."/>
            <person name="Ba-Alawi W."/>
            <person name="Anthony Kamau A."/>
            <person name="Kamanda Ngugi D."/>
            <person name="Goker M."/>
            <person name="Klenk H.P."/>
            <person name="Bajic V."/>
            <person name="Stingl U."/>
        </authorList>
    </citation>
    <scope>NUCLEOTIDE SEQUENCE [LARGE SCALE GENOMIC DNA]</scope>
    <source>
        <strain evidence="3">SCGC-AAA261O19</strain>
    </source>
</reference>
<keyword evidence="2" id="KW-1133">Transmembrane helix</keyword>
<keyword evidence="2" id="KW-0472">Membrane</keyword>
<evidence type="ECO:0008006" key="5">
    <source>
        <dbReference type="Google" id="ProtNLM"/>
    </source>
</evidence>